<evidence type="ECO:0000256" key="1">
    <source>
        <dbReference type="ARBA" id="ARBA00022676"/>
    </source>
</evidence>
<dbReference type="GO" id="GO:0005829">
    <property type="term" value="C:cytosol"/>
    <property type="evidence" value="ECO:0007669"/>
    <property type="project" value="TreeGrafter"/>
</dbReference>
<protein>
    <submittedName>
        <fullName evidence="3">Glycosyl transferase family 9</fullName>
    </submittedName>
</protein>
<gene>
    <name evidence="3" type="ORF">KL86DPRO_10091</name>
</gene>
<dbReference type="InterPro" id="IPR002201">
    <property type="entry name" value="Glyco_trans_9"/>
</dbReference>
<dbReference type="GO" id="GO:0008713">
    <property type="term" value="F:ADP-heptose-lipopolysaccharide heptosyltransferase activity"/>
    <property type="evidence" value="ECO:0007669"/>
    <property type="project" value="TreeGrafter"/>
</dbReference>
<evidence type="ECO:0000313" key="3">
    <source>
        <dbReference type="EMBL" id="SBV90808.1"/>
    </source>
</evidence>
<keyword evidence="2 3" id="KW-0808">Transferase</keyword>
<dbReference type="Pfam" id="PF01075">
    <property type="entry name" value="Glyco_transf_9"/>
    <property type="match status" value="1"/>
</dbReference>
<reference evidence="3" key="1">
    <citation type="submission" date="2016-04" db="EMBL/GenBank/DDBJ databases">
        <authorList>
            <person name="Evans L.H."/>
            <person name="Alamgir A."/>
            <person name="Owens N."/>
            <person name="Weber N.D."/>
            <person name="Virtaneva K."/>
            <person name="Barbian K."/>
            <person name="Babar A."/>
            <person name="Rosenke K."/>
        </authorList>
    </citation>
    <scope>NUCLEOTIDE SEQUENCE</scope>
    <source>
        <strain evidence="3">86</strain>
    </source>
</reference>
<sequence>MERGNQMQRRLDSWVGIPLVALAGGAKRFRNLVAPPRFAAESAGRVGVICLGAIGDLLLATGLLAGLRRALPHASIEILTSKANAATRGLLPPECRTVSFGVKDIPGIVQHLRAARYDILIDTGQWPRISALVAAASGARCTVGFATPGQYRHYAYDVAVPHRSDRHEVANFLALGQALFPDLAGSPVVAIPESPSPACPALPEAGVVFCHMWPSGLRSHLKEWPREYWAELGTALRAGGYTPVFTGGPGDAAATTAFLEASGLGSVDGRGGALSVAGAISLPDLAYHMRRAAAVVSVNTGTMHLAAIAGAPTVGLHGPTNPLRWGPVGPKTVSLLPRSGHSAYLNLGFEYPPDAEGVLRHLPVADVVAALRGFGLSV</sequence>
<dbReference type="EMBL" id="FLUQ01000001">
    <property type="protein sequence ID" value="SBV90808.1"/>
    <property type="molecule type" value="Genomic_DNA"/>
</dbReference>
<evidence type="ECO:0000256" key="2">
    <source>
        <dbReference type="ARBA" id="ARBA00022679"/>
    </source>
</evidence>
<proteinExistence type="predicted"/>
<dbReference type="AlphaFoldDB" id="A0A212IUC5"/>
<name>A0A212IUC5_9DELT</name>
<dbReference type="PANTHER" id="PTHR30160:SF1">
    <property type="entry name" value="LIPOPOLYSACCHARIDE 1,2-N-ACETYLGLUCOSAMINETRANSFERASE-RELATED"/>
    <property type="match status" value="1"/>
</dbReference>
<dbReference type="Gene3D" id="3.40.50.2000">
    <property type="entry name" value="Glycogen Phosphorylase B"/>
    <property type="match status" value="2"/>
</dbReference>
<dbReference type="CDD" id="cd03789">
    <property type="entry name" value="GT9_LPS_heptosyltransferase"/>
    <property type="match status" value="1"/>
</dbReference>
<dbReference type="SUPFAM" id="SSF53756">
    <property type="entry name" value="UDP-Glycosyltransferase/glycogen phosphorylase"/>
    <property type="match status" value="1"/>
</dbReference>
<accession>A0A212IUC5</accession>
<organism evidence="3">
    <name type="scientific">uncultured delta proteobacterium</name>
    <dbReference type="NCBI Taxonomy" id="34034"/>
    <lineage>
        <taxon>Bacteria</taxon>
        <taxon>Deltaproteobacteria</taxon>
        <taxon>environmental samples</taxon>
    </lineage>
</organism>
<dbReference type="PANTHER" id="PTHR30160">
    <property type="entry name" value="TETRAACYLDISACCHARIDE 4'-KINASE-RELATED"/>
    <property type="match status" value="1"/>
</dbReference>
<keyword evidence="1" id="KW-0328">Glycosyltransferase</keyword>
<dbReference type="GO" id="GO:0009244">
    <property type="term" value="P:lipopolysaccharide core region biosynthetic process"/>
    <property type="evidence" value="ECO:0007669"/>
    <property type="project" value="TreeGrafter"/>
</dbReference>
<dbReference type="InterPro" id="IPR051199">
    <property type="entry name" value="LPS_LOS_Heptosyltrfase"/>
</dbReference>